<comment type="cofactor">
    <cofactor evidence="1">
        <name>L-ascorbate</name>
        <dbReference type="ChEBI" id="CHEBI:38290"/>
    </cofactor>
</comment>
<evidence type="ECO:0000256" key="4">
    <source>
        <dbReference type="ARBA" id="ARBA00023002"/>
    </source>
</evidence>
<evidence type="ECO:0000256" key="2">
    <source>
        <dbReference type="ARBA" id="ARBA00022723"/>
    </source>
</evidence>
<accession>A0A3B0MRI1</accession>
<keyword evidence="5" id="KW-0408">Iron</keyword>
<evidence type="ECO:0000256" key="1">
    <source>
        <dbReference type="ARBA" id="ARBA00001961"/>
    </source>
</evidence>
<dbReference type="InterPro" id="IPR045054">
    <property type="entry name" value="P4HA-like"/>
</dbReference>
<keyword evidence="4" id="KW-0560">Oxidoreductase</keyword>
<evidence type="ECO:0000259" key="6">
    <source>
        <dbReference type="SMART" id="SM00702"/>
    </source>
</evidence>
<name>A0A3B0MRI1_THEAN</name>
<dbReference type="EMBL" id="UIVS01000003">
    <property type="protein sequence ID" value="SVP92757.1"/>
    <property type="molecule type" value="Genomic_DNA"/>
</dbReference>
<dbReference type="Gene3D" id="2.60.120.620">
    <property type="entry name" value="q2cbj1_9rhob like domain"/>
    <property type="match status" value="1"/>
</dbReference>
<evidence type="ECO:0000256" key="5">
    <source>
        <dbReference type="ARBA" id="ARBA00023004"/>
    </source>
</evidence>
<dbReference type="PANTHER" id="PTHR10869">
    <property type="entry name" value="PROLYL 4-HYDROXYLASE ALPHA SUBUNIT"/>
    <property type="match status" value="1"/>
</dbReference>
<evidence type="ECO:0000256" key="3">
    <source>
        <dbReference type="ARBA" id="ARBA00022964"/>
    </source>
</evidence>
<reference evidence="7" key="1">
    <citation type="submission" date="2018-07" db="EMBL/GenBank/DDBJ databases">
        <authorList>
            <person name="Quirk P.G."/>
            <person name="Krulwich T.A."/>
        </authorList>
    </citation>
    <scope>NUCLEOTIDE SEQUENCE</scope>
    <source>
        <strain evidence="7">Anand</strain>
    </source>
</reference>
<evidence type="ECO:0000313" key="8">
    <source>
        <dbReference type="EMBL" id="SVP93562.1"/>
    </source>
</evidence>
<dbReference type="VEuPathDB" id="PiroplasmaDB:TA04445"/>
<organism evidence="7">
    <name type="scientific">Theileria annulata</name>
    <dbReference type="NCBI Taxonomy" id="5874"/>
    <lineage>
        <taxon>Eukaryota</taxon>
        <taxon>Sar</taxon>
        <taxon>Alveolata</taxon>
        <taxon>Apicomplexa</taxon>
        <taxon>Aconoidasida</taxon>
        <taxon>Piroplasmida</taxon>
        <taxon>Theileriidae</taxon>
        <taxon>Theileria</taxon>
    </lineage>
</organism>
<dbReference type="GO" id="GO:0005783">
    <property type="term" value="C:endoplasmic reticulum"/>
    <property type="evidence" value="ECO:0007669"/>
    <property type="project" value="TreeGrafter"/>
</dbReference>
<dbReference type="GO" id="GO:0004656">
    <property type="term" value="F:procollagen-proline 4-dioxygenase activity"/>
    <property type="evidence" value="ECO:0007669"/>
    <property type="project" value="TreeGrafter"/>
</dbReference>
<protein>
    <recommendedName>
        <fullName evidence="6">Prolyl 4-hydroxylase alpha subunit domain-containing protein</fullName>
    </recommendedName>
</protein>
<gene>
    <name evidence="8" type="ORF">TAT_000255500</name>
    <name evidence="7" type="ORF">TAV_000255500</name>
</gene>
<evidence type="ECO:0000313" key="7">
    <source>
        <dbReference type="EMBL" id="SVP92757.1"/>
    </source>
</evidence>
<dbReference type="InterPro" id="IPR006620">
    <property type="entry name" value="Pro_4_hyd_alph"/>
</dbReference>
<keyword evidence="3" id="KW-0223">Dioxygenase</keyword>
<feature type="domain" description="Prolyl 4-hydroxylase alpha subunit" evidence="6">
    <location>
        <begin position="73"/>
        <end position="265"/>
    </location>
</feature>
<proteinExistence type="predicted"/>
<dbReference type="GO" id="GO:0005506">
    <property type="term" value="F:iron ion binding"/>
    <property type="evidence" value="ECO:0007669"/>
    <property type="project" value="InterPro"/>
</dbReference>
<dbReference type="AlphaFoldDB" id="A0A3B0MRI1"/>
<dbReference type="SMART" id="SM00702">
    <property type="entry name" value="P4Hc"/>
    <property type="match status" value="1"/>
</dbReference>
<dbReference type="PANTHER" id="PTHR10869:SF246">
    <property type="entry name" value="TRANSMEMBRANE PROLYL 4-HYDROXYLASE"/>
    <property type="match status" value="1"/>
</dbReference>
<keyword evidence="2" id="KW-0479">Metal-binding</keyword>
<dbReference type="EMBL" id="UIVT01000003">
    <property type="protein sequence ID" value="SVP93562.1"/>
    <property type="molecule type" value="Genomic_DNA"/>
</dbReference>
<sequence length="272" mass="31313">MNKVIDGQLDKNDELADNLEKICTLKSFKNIKNVVQNCEDKLIIRYYKESSLIINNDEGEEVVLSKFYILFDPQISIILNILNEDWVNYLINFDNNRWENSQTSIGSTHSLPEEYKTLVSRTRKSKSIIFEHYEDEVISKVEERVALVAGIDVKYLEKLVMVKYTPGDYFKEHHDGSFRSHTLLLYLNSIIYLSQKQLSPCYRVTYNVEGGETVFPKIGIGLSPIANSGVLWRNVTDSGEMDERLIHAGTTPTSGTKYVVNCFFNKLPIRSY</sequence>
<dbReference type="GO" id="GO:0031418">
    <property type="term" value="F:L-ascorbic acid binding"/>
    <property type="evidence" value="ECO:0007669"/>
    <property type="project" value="InterPro"/>
</dbReference>